<reference evidence="3" key="1">
    <citation type="journal article" date="2015" name="PLoS Genet.">
        <title>Genome Sequence and Transcriptome Analyses of Chrysochromulina tobin: Metabolic Tools for Enhanced Algal Fitness in the Prominent Order Prymnesiales (Haptophyceae).</title>
        <authorList>
            <person name="Hovde B.T."/>
            <person name="Deodato C.R."/>
            <person name="Hunsperger H.M."/>
            <person name="Ryken S.A."/>
            <person name="Yost W."/>
            <person name="Jha R.K."/>
            <person name="Patterson J."/>
            <person name="Monnat R.J. Jr."/>
            <person name="Barlow S.B."/>
            <person name="Starkenburg S.R."/>
            <person name="Cattolico R.A."/>
        </authorList>
    </citation>
    <scope>NUCLEOTIDE SEQUENCE</scope>
    <source>
        <strain evidence="3">CCMP291</strain>
    </source>
</reference>
<gene>
    <name evidence="2" type="ORF">Ctob_004835</name>
</gene>
<feature type="compositionally biased region" description="Gly residues" evidence="1">
    <location>
        <begin position="126"/>
        <end position="146"/>
    </location>
</feature>
<feature type="region of interest" description="Disordered" evidence="1">
    <location>
        <begin position="1"/>
        <end position="24"/>
    </location>
</feature>
<dbReference type="EMBL" id="JWZX01002488">
    <property type="protein sequence ID" value="KOO28946.1"/>
    <property type="molecule type" value="Genomic_DNA"/>
</dbReference>
<evidence type="ECO:0000256" key="1">
    <source>
        <dbReference type="SAM" id="MobiDB-lite"/>
    </source>
</evidence>
<dbReference type="InterPro" id="IPR027417">
    <property type="entry name" value="P-loop_NTPase"/>
</dbReference>
<name>A0A0M0JQU2_9EUKA</name>
<accession>A0A0M0JQU2</accession>
<protein>
    <submittedName>
        <fullName evidence="2">Uncharacterized protein</fullName>
    </submittedName>
</protein>
<feature type="region of interest" description="Disordered" evidence="1">
    <location>
        <begin position="109"/>
        <end position="149"/>
    </location>
</feature>
<proteinExistence type="predicted"/>
<evidence type="ECO:0000313" key="2">
    <source>
        <dbReference type="EMBL" id="KOO28946.1"/>
    </source>
</evidence>
<keyword evidence="3" id="KW-1185">Reference proteome</keyword>
<dbReference type="Gene3D" id="3.40.50.300">
    <property type="entry name" value="P-loop containing nucleotide triphosphate hydrolases"/>
    <property type="match status" value="1"/>
</dbReference>
<dbReference type="OrthoDB" id="10258874at2759"/>
<organism evidence="2 3">
    <name type="scientific">Chrysochromulina tobinii</name>
    <dbReference type="NCBI Taxonomy" id="1460289"/>
    <lineage>
        <taxon>Eukaryota</taxon>
        <taxon>Haptista</taxon>
        <taxon>Haptophyta</taxon>
        <taxon>Prymnesiophyceae</taxon>
        <taxon>Prymnesiales</taxon>
        <taxon>Chrysochromulinaceae</taxon>
        <taxon>Chrysochromulina</taxon>
    </lineage>
</organism>
<sequence length="959" mass="104479">MVKPSLNAPAAEAPDDDQEGFGGTDEMLLDAVSKMEWKNIEQSLSHNKKTVALMLKRSCAQVRTKGDLERDESNGKFLGDMLTEMDNFATWCYTEHIRPKLIELLPIELEEEEEEEDPKKKKKGGKPGAGGGKPGAGGGKKGGGGKAAIPAKTQIKLDNVLRIMKGESAKKGASTMGVGAHAMGWLEALEAGKNLVLDAPWELQLAKEMGTAAALLGKKEKGTTKEESEEKRYRNVRNLADAIVIFETQYKQRYGVDELPPLQLLTDARFVLGELKVKTKFTVSKCLRKHPHLLSTSQFKSRHAAKFLQPYSTQLDLFKSIVKPGPRLVLLRSPPDTGKTSLAPALPELFPEQRVVFCCLARRVNLEVAQTLYNMGIPFAWVHNKQVTCSWLCGLRGASTSTSIAQMEEKLRVGVEKLQETQGGLSNTKVRKRNAQVIRPPRCFVSDVASCAWLTKQLEPDKTVLMIDEPTMGADQGHGEALPPSSLTGLMTQAMLAAPYKTIWSSATLPPGNTIPTLINKFKERFSVGDEAVDELVSMQLNVGVLLVRPNGQVALPHAICAVEGEGEKGASAALSEFITRLKTEPLLLKAYTAQAISTMEDRLSADDVKPLAAKAKMEVPQIDEHFEDLSKLSHGSLRQYAVLILEKLAATKDDKLIQLACTPSKDASQALFPPFDAPKLLLQNAHKFPGMTLTVSSDPKEQIGATSEALVKEMPSLKKLNKEIEAAEEAYRKRIDGIRKEAEKVKGGEDRIEEIVSAKLREMGLSEGAGPGVKIPEHCVVNSRAHLRKYAGAQVAEEMDGGFIRIPPSNAELKEVGALPVDETWAALLLAGVAAHMPHDPVLNPAGDISYTNYVANKMEHGQLAVCGVTKDFTYGANVPCTSVLVDKDFLLKHSANTLRQFIGRVARTGLAPFGIAQFEDDAFLEKMCGKNNQEEALCMEATAKAICKLVDAGEELS</sequence>
<dbReference type="AlphaFoldDB" id="A0A0M0JQU2"/>
<dbReference type="Proteomes" id="UP000037460">
    <property type="component" value="Unassembled WGS sequence"/>
</dbReference>
<evidence type="ECO:0000313" key="3">
    <source>
        <dbReference type="Proteomes" id="UP000037460"/>
    </source>
</evidence>
<comment type="caution">
    <text evidence="2">The sequence shown here is derived from an EMBL/GenBank/DDBJ whole genome shotgun (WGS) entry which is preliminary data.</text>
</comment>